<keyword evidence="2 6" id="KW-0812">Transmembrane</keyword>
<feature type="region of interest" description="Disordered" evidence="5">
    <location>
        <begin position="129"/>
        <end position="157"/>
    </location>
</feature>
<dbReference type="AlphaFoldDB" id="A0AAW1PZI7"/>
<accession>A0AAW1PZI7</accession>
<evidence type="ECO:0000256" key="3">
    <source>
        <dbReference type="ARBA" id="ARBA00022989"/>
    </source>
</evidence>
<evidence type="ECO:0000256" key="6">
    <source>
        <dbReference type="SAM" id="Phobius"/>
    </source>
</evidence>
<evidence type="ECO:0000256" key="4">
    <source>
        <dbReference type="ARBA" id="ARBA00023136"/>
    </source>
</evidence>
<dbReference type="Proteomes" id="UP001489004">
    <property type="component" value="Unassembled WGS sequence"/>
</dbReference>
<dbReference type="InterPro" id="IPR059112">
    <property type="entry name" value="CysZ/EI24"/>
</dbReference>
<evidence type="ECO:0000313" key="7">
    <source>
        <dbReference type="EMBL" id="KAK9814078.1"/>
    </source>
</evidence>
<comment type="caution">
    <text evidence="7">The sequence shown here is derived from an EMBL/GenBank/DDBJ whole genome shotgun (WGS) entry which is preliminary data.</text>
</comment>
<keyword evidence="8" id="KW-1185">Reference proteome</keyword>
<reference evidence="7 8" key="1">
    <citation type="journal article" date="2024" name="Nat. Commun.">
        <title>Phylogenomics reveals the evolutionary origins of lichenization in chlorophyte algae.</title>
        <authorList>
            <person name="Puginier C."/>
            <person name="Libourel C."/>
            <person name="Otte J."/>
            <person name="Skaloud P."/>
            <person name="Haon M."/>
            <person name="Grisel S."/>
            <person name="Petersen M."/>
            <person name="Berrin J.G."/>
            <person name="Delaux P.M."/>
            <person name="Dal Grande F."/>
            <person name="Keller J."/>
        </authorList>
    </citation>
    <scope>NUCLEOTIDE SEQUENCE [LARGE SCALE GENOMIC DNA]</scope>
    <source>
        <strain evidence="7 8">SAG 2043</strain>
    </source>
</reference>
<dbReference type="PANTHER" id="PTHR34292">
    <property type="entry name" value="OUTER SPORE WALL PROTEIN LDS1"/>
    <property type="match status" value="1"/>
</dbReference>
<dbReference type="PANTHER" id="PTHR34292:SF2">
    <property type="entry name" value="OUTER SPORE WALL PROTEIN LDS1"/>
    <property type="match status" value="1"/>
</dbReference>
<feature type="transmembrane region" description="Helical" evidence="6">
    <location>
        <begin position="65"/>
        <end position="87"/>
    </location>
</feature>
<evidence type="ECO:0000256" key="2">
    <source>
        <dbReference type="ARBA" id="ARBA00022692"/>
    </source>
</evidence>
<feature type="transmembrane region" description="Helical" evidence="6">
    <location>
        <begin position="202"/>
        <end position="221"/>
    </location>
</feature>
<evidence type="ECO:0000313" key="8">
    <source>
        <dbReference type="Proteomes" id="UP001489004"/>
    </source>
</evidence>
<feature type="transmembrane region" description="Helical" evidence="6">
    <location>
        <begin position="272"/>
        <end position="290"/>
    </location>
</feature>
<dbReference type="Pfam" id="PF07264">
    <property type="entry name" value="EI24"/>
    <property type="match status" value="1"/>
</dbReference>
<name>A0AAW1PZI7_9CHLO</name>
<proteinExistence type="predicted"/>
<organism evidence="7 8">
    <name type="scientific">[Myrmecia] bisecta</name>
    <dbReference type="NCBI Taxonomy" id="41462"/>
    <lineage>
        <taxon>Eukaryota</taxon>
        <taxon>Viridiplantae</taxon>
        <taxon>Chlorophyta</taxon>
        <taxon>core chlorophytes</taxon>
        <taxon>Trebouxiophyceae</taxon>
        <taxon>Trebouxiales</taxon>
        <taxon>Trebouxiaceae</taxon>
        <taxon>Myrmecia</taxon>
    </lineage>
</organism>
<evidence type="ECO:0000256" key="5">
    <source>
        <dbReference type="SAM" id="MobiDB-lite"/>
    </source>
</evidence>
<keyword evidence="3 6" id="KW-1133">Transmembrane helix</keyword>
<gene>
    <name evidence="7" type="ORF">WJX72_000362</name>
</gene>
<comment type="subcellular location">
    <subcellularLocation>
        <location evidence="1">Membrane</location>
        <topology evidence="1">Multi-pass membrane protein</topology>
    </subcellularLocation>
</comment>
<dbReference type="InterPro" id="IPR052786">
    <property type="entry name" value="Spore_wall_assembly"/>
</dbReference>
<dbReference type="EMBL" id="JALJOR010000007">
    <property type="protein sequence ID" value="KAK9814078.1"/>
    <property type="molecule type" value="Genomic_DNA"/>
</dbReference>
<sequence>MAVRLKPLLLPFYGMWYFCWHPTLAKHVLDFVIHALFSQLVIALLLAVSTFRFQSHLVSKITGVGFHNSVVTSILLLAEALLPLYFFMENINRKVSQQLFTATLDMEGIQVSQLSSAEKLEVQLQHAADNSAKRERKQEQQQSTSNSDASIGKATSEANSKQLVERSTSLTTRTFNFLWSCAVYLFQSNAVESRAKRYMRTFWLSPLLAIFPLGTMFVSWLNGFSTAQVLLKPYWEQKGLSSQREREEVMGRNKQDFQLFGATAALLDMIPILNWLFGFSSTIGAALFAADLERNKTLSATHEE</sequence>
<feature type="transmembrane region" description="Helical" evidence="6">
    <location>
        <begin position="31"/>
        <end position="53"/>
    </location>
</feature>
<keyword evidence="4 6" id="KW-0472">Membrane</keyword>
<feature type="compositionally biased region" description="Polar residues" evidence="5">
    <location>
        <begin position="140"/>
        <end position="149"/>
    </location>
</feature>
<protein>
    <submittedName>
        <fullName evidence="7">Uncharacterized protein</fullName>
    </submittedName>
</protein>
<evidence type="ECO:0000256" key="1">
    <source>
        <dbReference type="ARBA" id="ARBA00004141"/>
    </source>
</evidence>